<dbReference type="AlphaFoldDB" id="A0A0F9SWT3"/>
<protein>
    <submittedName>
        <fullName evidence="1">Uncharacterized protein</fullName>
    </submittedName>
</protein>
<sequence length="481" mass="57445">MDASAVDHFINKYKKEINELKIKLSLINNSEDEFKLLQKLADSYFILSEQFKLRFNNLTKLTLDYDEMIFAKRRSFICIEKSLSLLRRSEVDLVQNARWFVKNIGFEYDYLCTHNGTIPNDLKLYYSAYSPYPNIALNILLNNISDYQRLGGIWIDKAEKEQNHDNIFIYSELMGDLFLLKQLLIEDLVDVNVIRYTDNAHFACHYYNKAINNRHSVDRRETATFGLVDTDGYNYQDLMYLITEKLKLPNIVRCMLEEKIQFVSRLYPNTINKTYFPKFRSRTHEKLNSLMKTNNIPFIEGHDTIFRQLCEWVADMVNKAYDNPKYYRKDAQNWEKESEMHIWIERELTIFESHTGHRYHREAESAGGNCEHWIANIPMEDKLISNYNDIEVIREFLKTVYDKYRYQIIRYAEGKRSKYGLLIIADTREKIKNHQIRPSPCHQCINIYYDKEYKIWTFVVVFQAFTKSPSIPTVRKLKERS</sequence>
<proteinExistence type="predicted"/>
<dbReference type="EMBL" id="LAZR01002155">
    <property type="protein sequence ID" value="KKN33733.1"/>
    <property type="molecule type" value="Genomic_DNA"/>
</dbReference>
<name>A0A0F9SWT3_9ZZZZ</name>
<accession>A0A0F9SWT3</accession>
<gene>
    <name evidence="1" type="ORF">LCGC14_0800840</name>
</gene>
<reference evidence="1" key="1">
    <citation type="journal article" date="2015" name="Nature">
        <title>Complex archaea that bridge the gap between prokaryotes and eukaryotes.</title>
        <authorList>
            <person name="Spang A."/>
            <person name="Saw J.H."/>
            <person name="Jorgensen S.L."/>
            <person name="Zaremba-Niedzwiedzka K."/>
            <person name="Martijn J."/>
            <person name="Lind A.E."/>
            <person name="van Eijk R."/>
            <person name="Schleper C."/>
            <person name="Guy L."/>
            <person name="Ettema T.J."/>
        </authorList>
    </citation>
    <scope>NUCLEOTIDE SEQUENCE</scope>
</reference>
<evidence type="ECO:0000313" key="1">
    <source>
        <dbReference type="EMBL" id="KKN33733.1"/>
    </source>
</evidence>
<comment type="caution">
    <text evidence="1">The sequence shown here is derived from an EMBL/GenBank/DDBJ whole genome shotgun (WGS) entry which is preliminary data.</text>
</comment>
<organism evidence="1">
    <name type="scientific">marine sediment metagenome</name>
    <dbReference type="NCBI Taxonomy" id="412755"/>
    <lineage>
        <taxon>unclassified sequences</taxon>
        <taxon>metagenomes</taxon>
        <taxon>ecological metagenomes</taxon>
    </lineage>
</organism>